<feature type="domain" description="Ig-like" evidence="15">
    <location>
        <begin position="805"/>
        <end position="894"/>
    </location>
</feature>
<dbReference type="Pfam" id="PF00041">
    <property type="entry name" value="fn3"/>
    <property type="match status" value="2"/>
</dbReference>
<dbReference type="Pfam" id="PF07679">
    <property type="entry name" value="I-set"/>
    <property type="match status" value="13"/>
</dbReference>
<evidence type="ECO:0000256" key="2">
    <source>
        <dbReference type="ARBA" id="ARBA00006692"/>
    </source>
</evidence>
<evidence type="ECO:0000256" key="12">
    <source>
        <dbReference type="PROSITE-ProRule" id="PRU10141"/>
    </source>
</evidence>
<feature type="domain" description="Ig-like" evidence="15">
    <location>
        <begin position="1005"/>
        <end position="1104"/>
    </location>
</feature>
<evidence type="ECO:0000256" key="6">
    <source>
        <dbReference type="ARBA" id="ARBA00022737"/>
    </source>
</evidence>
<feature type="domain" description="Fibronectin type-III" evidence="16">
    <location>
        <begin position="1334"/>
        <end position="1427"/>
    </location>
</feature>
<dbReference type="OrthoDB" id="2152335at2759"/>
<dbReference type="SMART" id="SM00408">
    <property type="entry name" value="IGc2"/>
    <property type="match status" value="13"/>
</dbReference>
<sequence length="2073" mass="231534">MNAIYLMLVEVTDRPDPPGRPIVQDQNVDSVRLLWATSMQDGGSAVRNYTVEMRKESQDEWTKAEVTKQAFTTLFNLQPGQTYRFRVRADNMLGISEPSEESESVFIPDVTRTVAEPSAKDRRASETPESLDYDRMVTDIKSTDYRTIDVNRLPNDLQAKYIICEELGRGAYGTVYRAIEKSTGKTWAAKMVQVRPGVKKDAVLHEINIMNQLHHNKLLNLHEAFDLGNEMCLIEEFVSGGELFDRILEDDSLMSEDEVRNYIHQILLGVQHMHQKDIVHLDLKPENILLKSKDSTEIRIIDFGLARKLDPKKTVKLLFGTPEFCAPEVVNFQPVGLSTDMWTIGVVTYVLLSGLSPFLGDTDEETLANISAADWDFDDEEWQDVSPMAKDFISRLMVKDRRKRLTVAEALSHPWITKAQPEVERSRISLRQKRDFFARKRWSDELVPIGRLAKRGAIFRRLSMDGVFERSIKFDTDYAPTVKRRLEDIVANVGDLIATLSCEVDGVPTPRIKWFKDDEELKIAAEKYTSSFKKGVVELDVKNIEKSDEGTYTMRATNEIGSVESKASLVVEEVKKKKKKKDDEKEPEREEIVGSAPTFHYQLTDQTVKLGHPAILTVTSTTLPEPEVEWFHDTAPVDINNPKYAFRHNKGRCELEILSCEATDDGNWKVVGKNAFGRCESSCKLTVEIPKDIKAPEFMKLLKDIKCTEREMLELETTVDAKPTPEIVWYRENKELYDCDRYKIKFDDRCQKYSLTIVNAYAEDSGSYRCVATNLAGSAETSCVINIEEPEKSSVRQQIDESKAPRFEMPLTNREIPEGFELTLVCAVTGTPSPTVTWMRNGKPIKPDDCETKFENGVCTLMLSTTTSKDAGEYTCLAENCHGSAKSTSNVKIQPFESVNIKPSFKEQLIDVSAIEGSEIALECKVIGTPAPQITWYKDGLKLLLENRMLQYTDRKGLSRLNIMNVVMNDAGEYSCEAVNPLGKDFTHCNVNIVDMGQSNIRRSPTKSITHSPSPVRVSPQKEVQKPPVITRPLNDATVDGNPKPFVEWYLDGKLVAESRTLRTYFDGRVAMLKIYEAHEVHQGQYLCRVTNDLGTVETRCTVIVQQQPGQDDHVQNMPKFVKKLQSVKVKNEGDSIALTCQVHGMPQPDVQWLFNGRAIHEDSSARSRAFDDGVCALEIANLTPERCGTYTAVAHNIYGDAHSNAEVSLINKEPVHAAVSAPQFVVPPPTDISVEQDGVLCIVCDISGRPEPEVKWLKDDKELDKNKLTIKKDGISHQMVIAKVTAEDQGKYAVVAENEKGLAETTVMVKVVDKKREEVAKPLKRKISPPNAPSEEPLCTEITTNTLIVRWCKPTDDGGATTEEYKVEQRRPDEREWSELGHSPTTEYNVKNLQPNTEYLFRVSAKNKAGYGDYATMSSPAKTLSAGSKPLFKKAFDSIKFVNESESFELHAVYGGEPEPTVRWYHNNKEIVEKSNVAITAGKKRGESTLTVSNCKPGVDDGIYSCHIENESGHVADETVVKIAAKKKVAEEVVEEVTTRRQTGSAPEVLKQLANETTSAGQQFALACRVMANPKGQAAWFKDDERITGSGRFEIQTQDAGIYRLVCHNANINDSGTYLCVVTNAIGIVQSSCEVCFQSITFPLKTALAGSNVTMKCRVVGTPDPQAIWMKDGERLSTSRRLKLSFAEDGWCSLAITNCNSADTGVYLCSAHNTLGVDCTQAMLTIAEQAGPDSHLITAEDKEKLYRKPYFTRAPAPVVETIEGSKVKLVSRAVGVPGPTVVWKKDGKEISKRTRNYEIRLTGEGESVLTIDCVVAKSAGIFTCVAKNAEGEESVETQLIVHTHLHKKPKAEAPSFTVDLVDKGVAVGHPVVLKCEVHGVPEPQLKWFFVDDSRKMTQLKTTVGSAWVECHRGEVSELKTDSAVSTHQGTYQCVAINEHGKAISQCYLLVGEPTDEPAGPPRFLRCLRDIWSPLGKDVTFEIEVGGYPLPELACFERPHPSITFQITYTSASRCELKISNIGLRHLGAYSVEASNVHGVLRTTASLNVGQRREDTKPPVFFQGRFFTRHIPQ</sequence>
<dbReference type="SMART" id="SM00220">
    <property type="entry name" value="S_TKc"/>
    <property type="match status" value="1"/>
</dbReference>
<dbReference type="InterPro" id="IPR036179">
    <property type="entry name" value="Ig-like_dom_sf"/>
</dbReference>
<dbReference type="InterPro" id="IPR036116">
    <property type="entry name" value="FN3_sf"/>
</dbReference>
<dbReference type="InterPro" id="IPR008271">
    <property type="entry name" value="Ser/Thr_kinase_AS"/>
</dbReference>
<dbReference type="Pfam" id="PF13927">
    <property type="entry name" value="Ig_3"/>
    <property type="match status" value="1"/>
</dbReference>
<dbReference type="SUPFAM" id="SSF49265">
    <property type="entry name" value="Fibronectin type III"/>
    <property type="match status" value="2"/>
</dbReference>
<feature type="domain" description="Ig-like" evidence="15">
    <location>
        <begin position="1548"/>
        <end position="1637"/>
    </location>
</feature>
<dbReference type="InterPro" id="IPR003598">
    <property type="entry name" value="Ig_sub2"/>
</dbReference>
<dbReference type="GO" id="GO:0005524">
    <property type="term" value="F:ATP binding"/>
    <property type="evidence" value="ECO:0007669"/>
    <property type="project" value="UniProtKB-UniRule"/>
</dbReference>
<dbReference type="InterPro" id="IPR013098">
    <property type="entry name" value="Ig_I-set"/>
</dbReference>
<dbReference type="GO" id="GO:0019899">
    <property type="term" value="F:enzyme binding"/>
    <property type="evidence" value="ECO:0007669"/>
    <property type="project" value="UniProtKB-ARBA"/>
</dbReference>
<dbReference type="PANTHER" id="PTHR47633:SF7">
    <property type="entry name" value="TITIN HOMOLOG"/>
    <property type="match status" value="1"/>
</dbReference>
<evidence type="ECO:0000259" key="14">
    <source>
        <dbReference type="PROSITE" id="PS50011"/>
    </source>
</evidence>
<dbReference type="FunFam" id="2.60.40.10:FF:000107">
    <property type="entry name" value="Myosin, light chain kinase a"/>
    <property type="match status" value="1"/>
</dbReference>
<dbReference type="PROSITE" id="PS00107">
    <property type="entry name" value="PROTEIN_KINASE_ATP"/>
    <property type="match status" value="1"/>
</dbReference>
<dbReference type="FunFam" id="1.10.510.10:FF:000135">
    <property type="entry name" value="Putative myosin light chain kinase 3"/>
    <property type="match status" value="1"/>
</dbReference>
<keyword evidence="6" id="KW-0677">Repeat</keyword>
<feature type="domain" description="Protein kinase" evidence="14">
    <location>
        <begin position="161"/>
        <end position="416"/>
    </location>
</feature>
<dbReference type="WBParaSite" id="ASIM_0001442201-mRNA-1">
    <property type="protein sequence ID" value="ASIM_0001442201-mRNA-1"/>
    <property type="gene ID" value="ASIM_0001442201"/>
</dbReference>
<keyword evidence="5" id="KW-0808">Transferase</keyword>
<dbReference type="InterPro" id="IPR000719">
    <property type="entry name" value="Prot_kinase_dom"/>
</dbReference>
<dbReference type="FunFam" id="2.60.40.10:FF:000425">
    <property type="entry name" value="Myosin light chain kinase"/>
    <property type="match status" value="3"/>
</dbReference>
<feature type="compositionally biased region" description="Polar residues" evidence="13">
    <location>
        <begin position="1003"/>
        <end position="1013"/>
    </location>
</feature>
<name>A0A158PPF3_ANISI</name>
<evidence type="ECO:0000256" key="7">
    <source>
        <dbReference type="ARBA" id="ARBA00022741"/>
    </source>
</evidence>
<accession>A0A158PPF3</accession>
<dbReference type="PANTHER" id="PTHR47633">
    <property type="entry name" value="IMMUNOGLOBULIN"/>
    <property type="match status" value="1"/>
</dbReference>
<dbReference type="InterPro" id="IPR017441">
    <property type="entry name" value="Protein_kinase_ATP_BS"/>
</dbReference>
<dbReference type="PROSITE" id="PS50853">
    <property type="entry name" value="FN3"/>
    <property type="match status" value="2"/>
</dbReference>
<dbReference type="SMART" id="SM00060">
    <property type="entry name" value="FN3"/>
    <property type="match status" value="2"/>
</dbReference>
<feature type="domain" description="Ig-like" evidence="15">
    <location>
        <begin position="1223"/>
        <end position="1311"/>
    </location>
</feature>
<dbReference type="SUPFAM" id="SSF48726">
    <property type="entry name" value="Immunoglobulin"/>
    <property type="match status" value="14"/>
</dbReference>
<evidence type="ECO:0000256" key="11">
    <source>
        <dbReference type="ARBA" id="ARBA00023319"/>
    </source>
</evidence>
<feature type="domain" description="Ig-like" evidence="15">
    <location>
        <begin position="1855"/>
        <end position="1945"/>
    </location>
</feature>
<feature type="domain" description="Ig-like" evidence="15">
    <location>
        <begin position="903"/>
        <end position="987"/>
    </location>
</feature>
<reference evidence="19" key="1">
    <citation type="submission" date="2016-04" db="UniProtKB">
        <authorList>
            <consortium name="WormBaseParasite"/>
        </authorList>
    </citation>
    <scope>IDENTIFICATION</scope>
</reference>
<evidence type="ECO:0000259" key="15">
    <source>
        <dbReference type="PROSITE" id="PS50835"/>
    </source>
</evidence>
<feature type="domain" description="Ig-like" evidence="15">
    <location>
        <begin position="696"/>
        <end position="786"/>
    </location>
</feature>
<evidence type="ECO:0000256" key="3">
    <source>
        <dbReference type="ARBA" id="ARBA00022490"/>
    </source>
</evidence>
<evidence type="ECO:0000256" key="9">
    <source>
        <dbReference type="ARBA" id="ARBA00022840"/>
    </source>
</evidence>
<dbReference type="Proteomes" id="UP000267096">
    <property type="component" value="Unassembled WGS sequence"/>
</dbReference>
<comment type="subcellular location">
    <subcellularLocation>
        <location evidence="1">Cytoplasm</location>
        <location evidence="1">Myofibril</location>
    </subcellularLocation>
</comment>
<feature type="domain" description="Fibronectin type-III" evidence="16">
    <location>
        <begin position="17"/>
        <end position="110"/>
    </location>
</feature>
<keyword evidence="11" id="KW-0393">Immunoglobulin domain</keyword>
<proteinExistence type="inferred from homology"/>
<dbReference type="CDD" id="cd00096">
    <property type="entry name" value="Ig"/>
    <property type="match status" value="2"/>
</dbReference>
<evidence type="ECO:0000256" key="5">
    <source>
        <dbReference type="ARBA" id="ARBA00022679"/>
    </source>
</evidence>
<dbReference type="GO" id="GO:0040017">
    <property type="term" value="P:positive regulation of locomotion"/>
    <property type="evidence" value="ECO:0007669"/>
    <property type="project" value="UniProtKB-ARBA"/>
</dbReference>
<dbReference type="PROSITE" id="PS00108">
    <property type="entry name" value="PROTEIN_KINASE_ST"/>
    <property type="match status" value="1"/>
</dbReference>
<feature type="domain" description="Ig-like" evidence="15">
    <location>
        <begin position="1651"/>
        <end position="1726"/>
    </location>
</feature>
<evidence type="ECO:0000256" key="10">
    <source>
        <dbReference type="ARBA" id="ARBA00023157"/>
    </source>
</evidence>
<dbReference type="InterPro" id="IPR013783">
    <property type="entry name" value="Ig-like_fold"/>
</dbReference>
<reference evidence="17 18" key="2">
    <citation type="submission" date="2018-11" db="EMBL/GenBank/DDBJ databases">
        <authorList>
            <consortium name="Pathogen Informatics"/>
        </authorList>
    </citation>
    <scope>NUCLEOTIDE SEQUENCE [LARGE SCALE GENOMIC DNA]</scope>
</reference>
<evidence type="ECO:0000256" key="1">
    <source>
        <dbReference type="ARBA" id="ARBA00004657"/>
    </source>
</evidence>
<feature type="region of interest" description="Disordered" evidence="13">
    <location>
        <begin position="1003"/>
        <end position="1024"/>
    </location>
</feature>
<feature type="domain" description="Ig-like" evidence="15">
    <location>
        <begin position="1750"/>
        <end position="1841"/>
    </location>
</feature>
<dbReference type="FunFam" id="2.60.40.10:FF:001948">
    <property type="entry name" value="Titin homolog"/>
    <property type="match status" value="1"/>
</dbReference>
<keyword evidence="8" id="KW-0418">Kinase</keyword>
<dbReference type="PROSITE" id="PS50835">
    <property type="entry name" value="IG_LIKE"/>
    <property type="match status" value="12"/>
</dbReference>
<organism evidence="19">
    <name type="scientific">Anisakis simplex</name>
    <name type="common">Herring worm</name>
    <dbReference type="NCBI Taxonomy" id="6269"/>
    <lineage>
        <taxon>Eukaryota</taxon>
        <taxon>Metazoa</taxon>
        <taxon>Ecdysozoa</taxon>
        <taxon>Nematoda</taxon>
        <taxon>Chromadorea</taxon>
        <taxon>Rhabditida</taxon>
        <taxon>Spirurina</taxon>
        <taxon>Ascaridomorpha</taxon>
        <taxon>Ascaridoidea</taxon>
        <taxon>Anisakidae</taxon>
        <taxon>Anisakis</taxon>
        <taxon>Anisakis simplex complex</taxon>
    </lineage>
</organism>
<protein>
    <submittedName>
        <fullName evidence="19">Myosin light chain kinase, smooth muscle</fullName>
    </submittedName>
</protein>
<dbReference type="FunFam" id="2.60.40.10:FF:000031">
    <property type="entry name" value="Myosin-binding protein C, slow type"/>
    <property type="match status" value="1"/>
</dbReference>
<dbReference type="FunFam" id="2.60.40.10:FF:000032">
    <property type="entry name" value="palladin isoform X1"/>
    <property type="match status" value="5"/>
</dbReference>
<keyword evidence="18" id="KW-1185">Reference proteome</keyword>
<dbReference type="EMBL" id="UYRR01031522">
    <property type="protein sequence ID" value="VDK50737.1"/>
    <property type="molecule type" value="Genomic_DNA"/>
</dbReference>
<dbReference type="CDD" id="cd00063">
    <property type="entry name" value="FN3"/>
    <property type="match status" value="2"/>
</dbReference>
<evidence type="ECO:0000313" key="19">
    <source>
        <dbReference type="WBParaSite" id="ASIM_0001442201-mRNA-1"/>
    </source>
</evidence>
<keyword evidence="7 12" id="KW-0547">Nucleotide-binding</keyword>
<dbReference type="PROSITE" id="PS50011">
    <property type="entry name" value="PROTEIN_KINASE_DOM"/>
    <property type="match status" value="1"/>
</dbReference>
<dbReference type="Gene3D" id="2.60.40.10">
    <property type="entry name" value="Immunoglobulins"/>
    <property type="match status" value="16"/>
</dbReference>
<dbReference type="InterPro" id="IPR007110">
    <property type="entry name" value="Ig-like_dom"/>
</dbReference>
<dbReference type="FunFam" id="2.60.40.10:FF:000080">
    <property type="entry name" value="Myosin light chain kinase, smooth muscle"/>
    <property type="match status" value="1"/>
</dbReference>
<dbReference type="InterPro" id="IPR011009">
    <property type="entry name" value="Kinase-like_dom_sf"/>
</dbReference>
<keyword evidence="4" id="KW-0723">Serine/threonine-protein kinase</keyword>
<dbReference type="SMART" id="SM00409">
    <property type="entry name" value="IG"/>
    <property type="match status" value="14"/>
</dbReference>
<dbReference type="Gene3D" id="1.10.510.10">
    <property type="entry name" value="Transferase(Phosphotransferase) domain 1"/>
    <property type="match status" value="1"/>
</dbReference>
<dbReference type="Pfam" id="PF00069">
    <property type="entry name" value="Pkinase"/>
    <property type="match status" value="1"/>
</dbReference>
<dbReference type="Gene3D" id="3.30.200.20">
    <property type="entry name" value="Phosphorylase Kinase, domain 1"/>
    <property type="match status" value="1"/>
</dbReference>
<evidence type="ECO:0000313" key="18">
    <source>
        <dbReference type="Proteomes" id="UP000267096"/>
    </source>
</evidence>
<evidence type="ECO:0000256" key="8">
    <source>
        <dbReference type="ARBA" id="ARBA00022777"/>
    </source>
</evidence>
<feature type="domain" description="Ig-like" evidence="15">
    <location>
        <begin position="1431"/>
        <end position="1523"/>
    </location>
</feature>
<keyword evidence="3" id="KW-0963">Cytoplasm</keyword>
<dbReference type="GO" id="GO:0045989">
    <property type="term" value="P:positive regulation of striated muscle contraction"/>
    <property type="evidence" value="ECO:0007669"/>
    <property type="project" value="UniProtKB-ARBA"/>
</dbReference>
<dbReference type="GO" id="GO:0004674">
    <property type="term" value="F:protein serine/threonine kinase activity"/>
    <property type="evidence" value="ECO:0007669"/>
    <property type="project" value="UniProtKB-KW"/>
</dbReference>
<feature type="domain" description="Ig-like" evidence="15">
    <location>
        <begin position="480"/>
        <end position="570"/>
    </location>
</feature>
<keyword evidence="9 12" id="KW-0067">ATP-binding</keyword>
<dbReference type="FunFam" id="2.60.40.10:FF:001847">
    <property type="entry name" value="Titin homolog"/>
    <property type="match status" value="1"/>
</dbReference>
<keyword evidence="10" id="KW-1015">Disulfide bond</keyword>
<evidence type="ECO:0000259" key="16">
    <source>
        <dbReference type="PROSITE" id="PS50853"/>
    </source>
</evidence>
<evidence type="ECO:0000256" key="4">
    <source>
        <dbReference type="ARBA" id="ARBA00022527"/>
    </source>
</evidence>
<dbReference type="GO" id="GO:0060298">
    <property type="term" value="P:positive regulation of sarcomere organization"/>
    <property type="evidence" value="ECO:0007669"/>
    <property type="project" value="UniProtKB-ARBA"/>
</dbReference>
<evidence type="ECO:0000256" key="13">
    <source>
        <dbReference type="SAM" id="MobiDB-lite"/>
    </source>
</evidence>
<dbReference type="InterPro" id="IPR003599">
    <property type="entry name" value="Ig_sub"/>
</dbReference>
<feature type="binding site" evidence="12">
    <location>
        <position position="190"/>
    </location>
    <ligand>
        <name>ATP</name>
        <dbReference type="ChEBI" id="CHEBI:30616"/>
    </ligand>
</feature>
<evidence type="ECO:0000313" key="17">
    <source>
        <dbReference type="EMBL" id="VDK50737.1"/>
    </source>
</evidence>
<dbReference type="InterPro" id="IPR003961">
    <property type="entry name" value="FN3_dom"/>
</dbReference>
<dbReference type="SUPFAM" id="SSF56112">
    <property type="entry name" value="Protein kinase-like (PK-like)"/>
    <property type="match status" value="1"/>
</dbReference>
<feature type="domain" description="Ig-like" evidence="15">
    <location>
        <begin position="1119"/>
        <end position="1209"/>
    </location>
</feature>
<dbReference type="GO" id="GO:0031672">
    <property type="term" value="C:A band"/>
    <property type="evidence" value="ECO:0007669"/>
    <property type="project" value="UniProtKB-ARBA"/>
</dbReference>
<gene>
    <name evidence="17" type="ORF">ASIM_LOCUS13849</name>
</gene>
<comment type="similarity">
    <text evidence="2">Belongs to the protein kinase superfamily. CAMK Ser/Thr protein kinase family.</text>
</comment>